<organism evidence="2 3">
    <name type="scientific">Amycolatopsis rubida</name>
    <dbReference type="NCBI Taxonomy" id="112413"/>
    <lineage>
        <taxon>Bacteria</taxon>
        <taxon>Bacillati</taxon>
        <taxon>Actinomycetota</taxon>
        <taxon>Actinomycetes</taxon>
        <taxon>Pseudonocardiales</taxon>
        <taxon>Pseudonocardiaceae</taxon>
        <taxon>Amycolatopsis</taxon>
    </lineage>
</organism>
<evidence type="ECO:0000256" key="1">
    <source>
        <dbReference type="SAM" id="MobiDB-lite"/>
    </source>
</evidence>
<feature type="compositionally biased region" description="Low complexity" evidence="1">
    <location>
        <begin position="10"/>
        <end position="38"/>
    </location>
</feature>
<reference evidence="2 3" key="1">
    <citation type="submission" date="2020-01" db="EMBL/GenBank/DDBJ databases">
        <title>Insect and environment-associated Actinomycetes.</title>
        <authorList>
            <person name="Currrie C."/>
            <person name="Chevrette M."/>
            <person name="Carlson C."/>
            <person name="Stubbendieck R."/>
            <person name="Wendt-Pienkowski E."/>
        </authorList>
    </citation>
    <scope>NUCLEOTIDE SEQUENCE [LARGE SCALE GENOMIC DNA]</scope>
    <source>
        <strain evidence="2 3">SID8386</strain>
    </source>
</reference>
<dbReference type="EMBL" id="JAAGNC010000209">
    <property type="protein sequence ID" value="NEC62310.1"/>
    <property type="molecule type" value="Genomic_DNA"/>
</dbReference>
<proteinExistence type="predicted"/>
<dbReference type="Proteomes" id="UP000470404">
    <property type="component" value="Unassembled WGS sequence"/>
</dbReference>
<dbReference type="RefSeq" id="WP_067593721.1">
    <property type="nucleotide sequence ID" value="NZ_JAAGNC010000209.1"/>
</dbReference>
<accession>A0ABX0C3F8</accession>
<keyword evidence="3" id="KW-1185">Reference proteome</keyword>
<sequence>MPGPEGNALSRGRAGRTGPAAAPSGSPRPGSRPSVSPAAKGVLGACLRRLSWSPDRLAREINRRLGPGTISAKAPYHWLRGVTPRDPLPAVVVSILSAELGEEIRLANLWPALAARDVCPPAPAPVTVEPLMIRALRSRVDQLLALDGRLDDRALLSWAAQDVSWIRQLSAGPGVPAAAERELRRMAADLSRVIGNVSLRIDDCAGGCDFLLASIEECETIV</sequence>
<comment type="caution">
    <text evidence="2">The sequence shown here is derived from an EMBL/GenBank/DDBJ whole genome shotgun (WGS) entry which is preliminary data.</text>
</comment>
<evidence type="ECO:0000313" key="2">
    <source>
        <dbReference type="EMBL" id="NEC62310.1"/>
    </source>
</evidence>
<name>A0ABX0C3F8_9PSEU</name>
<evidence type="ECO:0000313" key="3">
    <source>
        <dbReference type="Proteomes" id="UP000470404"/>
    </source>
</evidence>
<protein>
    <submittedName>
        <fullName evidence="2">Uncharacterized protein</fullName>
    </submittedName>
</protein>
<gene>
    <name evidence="2" type="ORF">G3I59_43590</name>
</gene>
<feature type="region of interest" description="Disordered" evidence="1">
    <location>
        <begin position="1"/>
        <end position="38"/>
    </location>
</feature>